<comment type="caution">
    <text evidence="1">The sequence shown here is derived from an EMBL/GenBank/DDBJ whole genome shotgun (WGS) entry which is preliminary data.</text>
</comment>
<dbReference type="Gene3D" id="1.20.1260.10">
    <property type="match status" value="1"/>
</dbReference>
<proteinExistence type="predicted"/>
<dbReference type="AlphaFoldDB" id="A0A9D1HTK8"/>
<name>A0A9D1HTK8_9FIRM</name>
<reference evidence="1" key="1">
    <citation type="submission" date="2020-10" db="EMBL/GenBank/DDBJ databases">
        <authorList>
            <person name="Gilroy R."/>
        </authorList>
    </citation>
    <scope>NUCLEOTIDE SEQUENCE</scope>
    <source>
        <strain evidence="1">1063</strain>
    </source>
</reference>
<evidence type="ECO:0000313" key="1">
    <source>
        <dbReference type="EMBL" id="HIU21483.1"/>
    </source>
</evidence>
<dbReference type="InterPro" id="IPR012347">
    <property type="entry name" value="Ferritin-like"/>
</dbReference>
<dbReference type="InterPro" id="IPR009078">
    <property type="entry name" value="Ferritin-like_SF"/>
</dbReference>
<evidence type="ECO:0000313" key="2">
    <source>
        <dbReference type="Proteomes" id="UP000824088"/>
    </source>
</evidence>
<gene>
    <name evidence="1" type="ORF">IAD51_04550</name>
</gene>
<reference evidence="1" key="2">
    <citation type="journal article" date="2021" name="PeerJ">
        <title>Extensive microbial diversity within the chicken gut microbiome revealed by metagenomics and culture.</title>
        <authorList>
            <person name="Gilroy R."/>
            <person name="Ravi A."/>
            <person name="Getino M."/>
            <person name="Pursley I."/>
            <person name="Horton D.L."/>
            <person name="Alikhan N.F."/>
            <person name="Baker D."/>
            <person name="Gharbi K."/>
            <person name="Hall N."/>
            <person name="Watson M."/>
            <person name="Adriaenssens E.M."/>
            <person name="Foster-Nyarko E."/>
            <person name="Jarju S."/>
            <person name="Secka A."/>
            <person name="Antonio M."/>
            <person name="Oren A."/>
            <person name="Chaudhuri R.R."/>
            <person name="La Ragione R."/>
            <person name="Hildebrand F."/>
            <person name="Pallen M.J."/>
        </authorList>
    </citation>
    <scope>NUCLEOTIDE SEQUENCE</scope>
    <source>
        <strain evidence="1">1063</strain>
    </source>
</reference>
<sequence>MSFNPFKQKVRPVCDAFECWKDLLVKPYDKNTADPYTKLRVILMNGTEFEANWFSHQFSRHCSDNDLRREIALIRRVEQQQQKKISSLKPADETILETTIGYEQLAVELTANLARREKDPYVKMALDFALLEDFDHLYRFSNMLMHDMNIDASRLVGKRTEITPGRPTIAEHRFPEDDVRRACDNKKADPVTRLNAAIITAAEQQTMNFYMNVGNTYPTEEGKKLFLEIAMIEEQHVTQYGCLTDTGCTWLAGLLEHEYTECYLYYSCAKDETDPRIRGIWEALLEQELSHLHKAAELLEKYEKRDYSSVFPEPEFPEPLSFGKDNIPYVRDVLKNTVFLTSKREDYEEVCSLAKDDVFFSHNKKVNGRDCDVPSHAVIDSYLRAHGEDFRFETSPNPVPDLACRTKDNTSVGRSGK</sequence>
<dbReference type="EMBL" id="DVMN01000082">
    <property type="protein sequence ID" value="HIU21483.1"/>
    <property type="molecule type" value="Genomic_DNA"/>
</dbReference>
<protein>
    <submittedName>
        <fullName evidence="1">Uncharacterized protein</fullName>
    </submittedName>
</protein>
<dbReference type="Proteomes" id="UP000824088">
    <property type="component" value="Unassembled WGS sequence"/>
</dbReference>
<accession>A0A9D1HTK8</accession>
<dbReference type="SUPFAM" id="SSF47240">
    <property type="entry name" value="Ferritin-like"/>
    <property type="match status" value="2"/>
</dbReference>
<organism evidence="1 2">
    <name type="scientific">Candidatus Limadaptatus stercorigallinarum</name>
    <dbReference type="NCBI Taxonomy" id="2840845"/>
    <lineage>
        <taxon>Bacteria</taxon>
        <taxon>Bacillati</taxon>
        <taxon>Bacillota</taxon>
        <taxon>Clostridia</taxon>
        <taxon>Eubacteriales</taxon>
        <taxon>Candidatus Limadaptatus</taxon>
    </lineage>
</organism>